<organism evidence="1 2">
    <name type="scientific">Streblomastix strix</name>
    <dbReference type="NCBI Taxonomy" id="222440"/>
    <lineage>
        <taxon>Eukaryota</taxon>
        <taxon>Metamonada</taxon>
        <taxon>Preaxostyla</taxon>
        <taxon>Oxymonadida</taxon>
        <taxon>Streblomastigidae</taxon>
        <taxon>Streblomastix</taxon>
    </lineage>
</organism>
<evidence type="ECO:0000313" key="1">
    <source>
        <dbReference type="EMBL" id="KAA6363526.1"/>
    </source>
</evidence>
<dbReference type="EMBL" id="SNRW01022798">
    <property type="protein sequence ID" value="KAA6363526.1"/>
    <property type="molecule type" value="Genomic_DNA"/>
</dbReference>
<reference evidence="1 2" key="1">
    <citation type="submission" date="2019-03" db="EMBL/GenBank/DDBJ databases">
        <title>Single cell metagenomics reveals metabolic interactions within the superorganism composed of flagellate Streblomastix strix and complex community of Bacteroidetes bacteria on its surface.</title>
        <authorList>
            <person name="Treitli S.C."/>
            <person name="Kolisko M."/>
            <person name="Husnik F."/>
            <person name="Keeling P."/>
            <person name="Hampl V."/>
        </authorList>
    </citation>
    <scope>NUCLEOTIDE SEQUENCE [LARGE SCALE GENOMIC DNA]</scope>
    <source>
        <strain evidence="1">ST1C</strain>
    </source>
</reference>
<protein>
    <submittedName>
        <fullName evidence="1">Uncharacterized protein</fullName>
    </submittedName>
</protein>
<comment type="caution">
    <text evidence="1">The sequence shown here is derived from an EMBL/GenBank/DDBJ whole genome shotgun (WGS) entry which is preliminary data.</text>
</comment>
<name>A0A5J4TYE8_9EUKA</name>
<feature type="non-terminal residue" evidence="1">
    <location>
        <position position="1"/>
    </location>
</feature>
<gene>
    <name evidence="1" type="ORF">EZS28_040946</name>
</gene>
<sequence length="218" mass="24871">NEFKTKSYWDSSDGCMLFSLNGFLKSFKAPDAPQLTEVEKLKVKRRRLNESTDLLTPSVSASIPEVLASNAPIHTIPTTGVTAFGIPTNVSSQDNSRKFSFSLQFEDKFKEYSKFNSKEEEIVSKKFVQMMEGVCNSEMKKFDANAAVMQPMQKQLLFQKVQMKLKNSQKVHEQLVGAFSKSDTLEIYSETTTQKIVEEKKIKERNQELQDFQTVNLL</sequence>
<dbReference type="Proteomes" id="UP000324800">
    <property type="component" value="Unassembled WGS sequence"/>
</dbReference>
<proteinExistence type="predicted"/>
<accession>A0A5J4TYE8</accession>
<evidence type="ECO:0000313" key="2">
    <source>
        <dbReference type="Proteomes" id="UP000324800"/>
    </source>
</evidence>
<dbReference type="AlphaFoldDB" id="A0A5J4TYE8"/>